<evidence type="ECO:0000313" key="4">
    <source>
        <dbReference type="EMBL" id="EHO70716.1"/>
    </source>
</evidence>
<dbReference type="InterPro" id="IPR006122">
    <property type="entry name" value="HMA_Cu_ion-bd"/>
</dbReference>
<dbReference type="FunFam" id="3.30.70.100:FF:000001">
    <property type="entry name" value="ATPase copper transporting beta"/>
    <property type="match status" value="1"/>
</dbReference>
<comment type="caution">
    <text evidence="4">The sequence shown here is derived from an EMBL/GenBank/DDBJ whole genome shotgun (WGS) entry which is preliminary data.</text>
</comment>
<gene>
    <name evidence="4" type="ORF">HMPREF9944_01335</name>
</gene>
<dbReference type="OrthoDB" id="9813965at2"/>
<accession>H1HM81</accession>
<evidence type="ECO:0000256" key="1">
    <source>
        <dbReference type="ARBA" id="ARBA00022723"/>
    </source>
</evidence>
<dbReference type="RefSeq" id="WP_008565285.1">
    <property type="nucleotide sequence ID" value="NZ_JH594503.1"/>
</dbReference>
<protein>
    <submittedName>
        <fullName evidence="4">Copper ion binding protein</fullName>
    </submittedName>
</protein>
<dbReference type="PRINTS" id="PR00944">
    <property type="entry name" value="CUEXPORT"/>
</dbReference>
<dbReference type="Proteomes" id="UP000003167">
    <property type="component" value="Unassembled WGS sequence"/>
</dbReference>
<dbReference type="PROSITE" id="PS01047">
    <property type="entry name" value="HMA_1"/>
    <property type="match status" value="1"/>
</dbReference>
<dbReference type="AlphaFoldDB" id="H1HM81"/>
<feature type="domain" description="HMA" evidence="3">
    <location>
        <begin position="2"/>
        <end position="68"/>
    </location>
</feature>
<proteinExistence type="predicted"/>
<name>H1HM81_9BACT</name>
<dbReference type="HOGENOM" id="CLU_134973_10_4_10"/>
<keyword evidence="5" id="KW-1185">Reference proteome</keyword>
<evidence type="ECO:0000256" key="2">
    <source>
        <dbReference type="ARBA" id="ARBA00023008"/>
    </source>
</evidence>
<evidence type="ECO:0000259" key="3">
    <source>
        <dbReference type="PROSITE" id="PS50846"/>
    </source>
</evidence>
<dbReference type="EMBL" id="AGEK01000025">
    <property type="protein sequence ID" value="EHO70716.1"/>
    <property type="molecule type" value="Genomic_DNA"/>
</dbReference>
<evidence type="ECO:0000313" key="5">
    <source>
        <dbReference type="Proteomes" id="UP000003167"/>
    </source>
</evidence>
<dbReference type="InterPro" id="IPR000428">
    <property type="entry name" value="Cu-bd"/>
</dbReference>
<dbReference type="STRING" id="999422.HMPREF9944_01335"/>
<dbReference type="PROSITE" id="PS50846">
    <property type="entry name" value="HMA_2"/>
    <property type="match status" value="1"/>
</dbReference>
<dbReference type="GO" id="GO:0006825">
    <property type="term" value="P:copper ion transport"/>
    <property type="evidence" value="ECO:0007669"/>
    <property type="project" value="InterPro"/>
</dbReference>
<dbReference type="SUPFAM" id="SSF55008">
    <property type="entry name" value="HMA, heavy metal-associated domain"/>
    <property type="match status" value="1"/>
</dbReference>
<dbReference type="NCBIfam" id="TIGR00003">
    <property type="entry name" value="copper ion binding protein"/>
    <property type="match status" value="1"/>
</dbReference>
<organism evidence="4 5">
    <name type="scientific">Segatella maculosa OT 289</name>
    <dbReference type="NCBI Taxonomy" id="999422"/>
    <lineage>
        <taxon>Bacteria</taxon>
        <taxon>Pseudomonadati</taxon>
        <taxon>Bacteroidota</taxon>
        <taxon>Bacteroidia</taxon>
        <taxon>Bacteroidales</taxon>
        <taxon>Prevotellaceae</taxon>
        <taxon>Segatella</taxon>
    </lineage>
</organism>
<reference evidence="4 5" key="1">
    <citation type="submission" date="2011-12" db="EMBL/GenBank/DDBJ databases">
        <title>The Genome Sequence of Prevotella maculosa OT 289.</title>
        <authorList>
            <consortium name="The Broad Institute Genome Sequencing Platform"/>
            <person name="Earl A."/>
            <person name="Ward D."/>
            <person name="Feldgarden M."/>
            <person name="Gevers D."/>
            <person name="Izard J."/>
            <person name="Blanton J.M."/>
            <person name="Mathney J."/>
            <person name="Tanner A.C."/>
            <person name="Dewhirst F.E."/>
            <person name="Young S.K."/>
            <person name="Zeng Q."/>
            <person name="Gargeya S."/>
            <person name="Fitzgerald M."/>
            <person name="Haas B."/>
            <person name="Abouelleil A."/>
            <person name="Alvarado L."/>
            <person name="Arachchi H.M."/>
            <person name="Berlin A."/>
            <person name="Chapman S.B."/>
            <person name="Gearin G."/>
            <person name="Goldberg J."/>
            <person name="Griggs A."/>
            <person name="Gujja S."/>
            <person name="Hansen M."/>
            <person name="Heiman D."/>
            <person name="Howarth C."/>
            <person name="Larimer J."/>
            <person name="Lui A."/>
            <person name="MacDonald P.J.P."/>
            <person name="McCowen C."/>
            <person name="Montmayeur A."/>
            <person name="Murphy C."/>
            <person name="Neiman D."/>
            <person name="Pearson M."/>
            <person name="Priest M."/>
            <person name="Roberts A."/>
            <person name="Saif S."/>
            <person name="Shea T."/>
            <person name="Sisk P."/>
            <person name="Stolte C."/>
            <person name="Sykes S."/>
            <person name="Wortman J."/>
            <person name="Nusbaum C."/>
            <person name="Birren B."/>
        </authorList>
    </citation>
    <scope>NUCLEOTIDE SEQUENCE [LARGE SCALE GENOMIC DNA]</scope>
    <source>
        <strain evidence="4 5">OT 289</strain>
    </source>
</reference>
<dbReference type="Pfam" id="PF00403">
    <property type="entry name" value="HMA"/>
    <property type="match status" value="1"/>
</dbReference>
<keyword evidence="1" id="KW-0479">Metal-binding</keyword>
<dbReference type="GO" id="GO:0005507">
    <property type="term" value="F:copper ion binding"/>
    <property type="evidence" value="ECO:0007669"/>
    <property type="project" value="InterPro"/>
</dbReference>
<dbReference type="InterPro" id="IPR036163">
    <property type="entry name" value="HMA_dom_sf"/>
</dbReference>
<sequence>MTTKTFSVNGMKCGHCKANVEQAILALDGVSRAEANLEAKSVTVEFDENRQKTTDIKQAVENSGRYELII</sequence>
<dbReference type="Gene3D" id="3.30.70.100">
    <property type="match status" value="1"/>
</dbReference>
<keyword evidence="2" id="KW-0186">Copper</keyword>
<dbReference type="PATRIC" id="fig|999422.3.peg.1385"/>
<dbReference type="InterPro" id="IPR017969">
    <property type="entry name" value="Heavy-metal-associated_CS"/>
</dbReference>
<dbReference type="InterPro" id="IPR006121">
    <property type="entry name" value="HMA_dom"/>
</dbReference>
<dbReference type="CDD" id="cd00371">
    <property type="entry name" value="HMA"/>
    <property type="match status" value="1"/>
</dbReference>